<feature type="compositionally biased region" description="Low complexity" evidence="1">
    <location>
        <begin position="53"/>
        <end position="67"/>
    </location>
</feature>
<dbReference type="InParanoid" id="K0KZT5"/>
<dbReference type="FunCoup" id="K0KZT5">
    <property type="interactions" value="366"/>
</dbReference>
<evidence type="ECO:0000256" key="1">
    <source>
        <dbReference type="SAM" id="MobiDB-lite"/>
    </source>
</evidence>
<name>K0KZT5_WICCF</name>
<dbReference type="AlphaFoldDB" id="K0KZT5"/>
<dbReference type="InterPro" id="IPR035189">
    <property type="entry name" value="Std1/Mth1"/>
</dbReference>
<feature type="region of interest" description="Disordered" evidence="1">
    <location>
        <begin position="99"/>
        <end position="125"/>
    </location>
</feature>
<evidence type="ECO:0000313" key="2">
    <source>
        <dbReference type="EMBL" id="CCH46849.1"/>
    </source>
</evidence>
<feature type="compositionally biased region" description="Polar residues" evidence="1">
    <location>
        <begin position="7"/>
        <end position="17"/>
    </location>
</feature>
<dbReference type="STRING" id="1206466.K0KZT5"/>
<gene>
    <name evidence="2" type="ORF">BN7_6450</name>
</gene>
<dbReference type="Proteomes" id="UP000009328">
    <property type="component" value="Unassembled WGS sequence"/>
</dbReference>
<organism evidence="2 3">
    <name type="scientific">Wickerhamomyces ciferrii (strain ATCC 14091 / BCRC 22168 / CBS 111 / JCM 3599 / NBRC 0793 / NRRL Y-1031 F-60-10)</name>
    <name type="common">Yeast</name>
    <name type="synonym">Pichia ciferrii</name>
    <dbReference type="NCBI Taxonomy" id="1206466"/>
    <lineage>
        <taxon>Eukaryota</taxon>
        <taxon>Fungi</taxon>
        <taxon>Dikarya</taxon>
        <taxon>Ascomycota</taxon>
        <taxon>Saccharomycotina</taxon>
        <taxon>Saccharomycetes</taxon>
        <taxon>Phaffomycetales</taxon>
        <taxon>Wickerhamomycetaceae</taxon>
        <taxon>Wickerhamomyces</taxon>
    </lineage>
</organism>
<feature type="compositionally biased region" description="Low complexity" evidence="1">
    <location>
        <begin position="99"/>
        <end position="108"/>
    </location>
</feature>
<keyword evidence="3" id="KW-1185">Reference proteome</keyword>
<accession>K0KZT5</accession>
<feature type="region of interest" description="Disordered" evidence="1">
    <location>
        <begin position="1"/>
        <end position="86"/>
    </location>
</feature>
<dbReference type="eggNOG" id="ENOG502QPKX">
    <property type="taxonomic scope" value="Eukaryota"/>
</dbReference>
<protein>
    <recommendedName>
        <fullName evidence="4">Protein MTH1</fullName>
    </recommendedName>
</protein>
<comment type="caution">
    <text evidence="2">The sequence shown here is derived from an EMBL/GenBank/DDBJ whole genome shotgun (WGS) entry which is preliminary data.</text>
</comment>
<sequence length="448" mass="50420">MYVSPVLSKNTSQTPKEYTNRARDEISKKLNLKASAPQLRHGSSPLKYVANASDSSPSLSKSNSSESLELPMALNQESQMSKEKSKSKLFGLSRLKSLSSNNSSSSLRTVTKAEDQDQAQDNDQDVDMDGYEEHLALHPVPSISSSFSSQSSGSTISSAPSITTNADSIFTNNTIQTQITNVSQYSGDSTIIPQSQQSYQQQSIPEESINSLTLHDALPHSFHDMYAPELLADPSLLIDGRPMFTKRALLDWELNDIRSLLIVEQLRPEWNGRLPEIKVPSGFKLQYLPLDADDETVVRVLVESDIYKESKFDLNFRIQTAKYTLNAARQRHAMFLQNSGIPLFYNNRLSKPEWRNVIENYLLNLAVESQCRYDFKKACHEQKKFKRNQSLQSSSSNGGNSLLRKALLNDVNKDSPVKLTKDDKAKLWTQVQSKVYKRIGLDWTPDTL</sequence>
<proteinExistence type="predicted"/>
<dbReference type="HOGENOM" id="CLU_049491_1_0_1"/>
<dbReference type="EMBL" id="CAIF01000276">
    <property type="protein sequence ID" value="CCH46849.1"/>
    <property type="molecule type" value="Genomic_DNA"/>
</dbReference>
<feature type="compositionally biased region" description="Basic and acidic residues" evidence="1">
    <location>
        <begin position="18"/>
        <end position="28"/>
    </location>
</feature>
<dbReference type="Pfam" id="PF17235">
    <property type="entry name" value="STD1"/>
    <property type="match status" value="1"/>
</dbReference>
<evidence type="ECO:0008006" key="4">
    <source>
        <dbReference type="Google" id="ProtNLM"/>
    </source>
</evidence>
<evidence type="ECO:0000313" key="3">
    <source>
        <dbReference type="Proteomes" id="UP000009328"/>
    </source>
</evidence>
<feature type="compositionally biased region" description="Acidic residues" evidence="1">
    <location>
        <begin position="116"/>
        <end position="125"/>
    </location>
</feature>
<reference evidence="2 3" key="1">
    <citation type="journal article" date="2012" name="Eukaryot. Cell">
        <title>Draft genome sequence of Wickerhamomyces ciferrii NRRL Y-1031 F-60-10.</title>
        <authorList>
            <person name="Schneider J."/>
            <person name="Andrea H."/>
            <person name="Blom J."/>
            <person name="Jaenicke S."/>
            <person name="Ruckert C."/>
            <person name="Schorsch C."/>
            <person name="Szczepanowski R."/>
            <person name="Farwick M."/>
            <person name="Goesmann A."/>
            <person name="Puhler A."/>
            <person name="Schaffer S."/>
            <person name="Tauch A."/>
            <person name="Kohler T."/>
            <person name="Brinkrolf K."/>
        </authorList>
    </citation>
    <scope>NUCLEOTIDE SEQUENCE [LARGE SCALE GENOMIC DNA]</scope>
    <source>
        <strain evidence="3">ATCC 14091 / BCRC 22168 / CBS 111 / JCM 3599 / NBRC 0793 / NRRL Y-1031 F-60-10</strain>
    </source>
</reference>